<dbReference type="InterPro" id="IPR006137">
    <property type="entry name" value="NADH_UbQ_OxRdtase-like_20kDa"/>
</dbReference>
<keyword evidence="2" id="KW-0560">Oxidoreductase</keyword>
<dbReference type="PANTHER" id="PTHR42845">
    <property type="entry name" value="COENZYME F420-REDUCING HYDROGENASE, GAMMA SUBUNIT"/>
    <property type="match status" value="1"/>
</dbReference>
<keyword evidence="3" id="KW-0408">Iron</keyword>
<keyword evidence="6" id="KW-1185">Reference proteome</keyword>
<dbReference type="Proteomes" id="UP001472978">
    <property type="component" value="Unassembled WGS sequence"/>
</dbReference>
<protein>
    <submittedName>
        <fullName evidence="5">Sulfhydrogenase subunit delta</fullName>
    </submittedName>
</protein>
<evidence type="ECO:0000259" key="4">
    <source>
        <dbReference type="Pfam" id="PF01058"/>
    </source>
</evidence>
<evidence type="ECO:0000256" key="1">
    <source>
        <dbReference type="ARBA" id="ARBA00001927"/>
    </source>
</evidence>
<evidence type="ECO:0000313" key="6">
    <source>
        <dbReference type="Proteomes" id="UP001472978"/>
    </source>
</evidence>
<dbReference type="PANTHER" id="PTHR42845:SF2">
    <property type="entry name" value="F420-NON-REDUCING HYDROGENASE VHU SUBUNIT G"/>
    <property type="match status" value="1"/>
</dbReference>
<dbReference type="Pfam" id="PF01058">
    <property type="entry name" value="Oxidored_q6"/>
    <property type="match status" value="1"/>
</dbReference>
<evidence type="ECO:0000256" key="3">
    <source>
        <dbReference type="ARBA" id="ARBA00023291"/>
    </source>
</evidence>
<dbReference type="InterPro" id="IPR037024">
    <property type="entry name" value="NiFe_Hase_small_N_sf"/>
</dbReference>
<comment type="cofactor">
    <cofactor evidence="1">
        <name>[3Fe-4S] cluster</name>
        <dbReference type="ChEBI" id="CHEBI:21137"/>
    </cofactor>
</comment>
<name>A0ABV1N657_9GAMM</name>
<dbReference type="InterPro" id="IPR051349">
    <property type="entry name" value="Hydrogenase_assoc-protein"/>
</dbReference>
<sequence length="274" mass="29432">MTNGTRRARIAVHKFSSCDGCQLAFLNLGEPLLALAETVDILHFAEAGPVDEEAEVDIAFIEGSVATSKDAARLRGIRERSRYLVTLGACATAGGIQALRNLHDADEWISGVYAQPEHIDLLADSTPIAETVKVDLELWGCPVSGEQVLGATKAMLAGHLPRVDHGAVCMECKRQQAVCVMVSQGRPCMGPVTSTGCGAICPRFQRDCYACYGPAVQANVSALATHLADSGMPAGEVARRLLFINGHAEPFRGEGLYWQARIIQRSGRREEEQG</sequence>
<comment type="caution">
    <text evidence="5">The sequence shown here is derived from an EMBL/GenBank/DDBJ whole genome shotgun (WGS) entry which is preliminary data.</text>
</comment>
<gene>
    <name evidence="5" type="ORF">ABE957_11090</name>
</gene>
<organism evidence="5 6">
    <name type="scientific">Halomonas pelophila</name>
    <dbReference type="NCBI Taxonomy" id="3151122"/>
    <lineage>
        <taxon>Bacteria</taxon>
        <taxon>Pseudomonadati</taxon>
        <taxon>Pseudomonadota</taxon>
        <taxon>Gammaproteobacteria</taxon>
        <taxon>Oceanospirillales</taxon>
        <taxon>Halomonadaceae</taxon>
        <taxon>Halomonas</taxon>
    </lineage>
</organism>
<dbReference type="RefSeq" id="WP_349758758.1">
    <property type="nucleotide sequence ID" value="NZ_JBEGCI010000009.1"/>
</dbReference>
<accession>A0ABV1N657</accession>
<dbReference type="EMBL" id="JBEGCI010000009">
    <property type="protein sequence ID" value="MEQ6889219.1"/>
    <property type="molecule type" value="Genomic_DNA"/>
</dbReference>
<evidence type="ECO:0000256" key="2">
    <source>
        <dbReference type="ARBA" id="ARBA00023002"/>
    </source>
</evidence>
<dbReference type="SUPFAM" id="SSF56770">
    <property type="entry name" value="HydA/Nqo6-like"/>
    <property type="match status" value="1"/>
</dbReference>
<keyword evidence="3" id="KW-0411">Iron-sulfur</keyword>
<dbReference type="Gene3D" id="3.40.50.700">
    <property type="entry name" value="NADH:ubiquinone oxidoreductase-like, 20kDa subunit"/>
    <property type="match status" value="1"/>
</dbReference>
<proteinExistence type="predicted"/>
<evidence type="ECO:0000313" key="5">
    <source>
        <dbReference type="EMBL" id="MEQ6889219.1"/>
    </source>
</evidence>
<feature type="domain" description="NADH:ubiquinone oxidoreductase-like 20kDa subunit" evidence="4">
    <location>
        <begin position="18"/>
        <end position="153"/>
    </location>
</feature>
<keyword evidence="3" id="KW-0479">Metal-binding</keyword>
<keyword evidence="3" id="KW-0003">3Fe-4S</keyword>
<reference evidence="5 6" key="1">
    <citation type="submission" date="2024-05" db="EMBL/GenBank/DDBJ databases">
        <title>Halomonas sp. CS7 16S ribosomal RNA gene Genome sequencing and assembly.</title>
        <authorList>
            <person name="Yook S."/>
        </authorList>
    </citation>
    <scope>NUCLEOTIDE SEQUENCE [LARGE SCALE GENOMIC DNA]</scope>
    <source>
        <strain evidence="5 6">CS7</strain>
    </source>
</reference>